<dbReference type="NCBIfam" id="TIGR03725">
    <property type="entry name" value="T6A_YeaZ"/>
    <property type="match status" value="1"/>
</dbReference>
<dbReference type="EMBL" id="CP015625">
    <property type="protein sequence ID" value="AQT46419.1"/>
    <property type="molecule type" value="Genomic_DNA"/>
</dbReference>
<evidence type="ECO:0000313" key="4">
    <source>
        <dbReference type="Proteomes" id="UP000189632"/>
    </source>
</evidence>
<dbReference type="Gene3D" id="3.30.420.40">
    <property type="match status" value="2"/>
</dbReference>
<dbReference type="CDD" id="cd24032">
    <property type="entry name" value="ASKHA_NBD_TsaB"/>
    <property type="match status" value="1"/>
</dbReference>
<dbReference type="Proteomes" id="UP000189632">
    <property type="component" value="Chromosome"/>
</dbReference>
<reference evidence="3 4" key="1">
    <citation type="submission" date="2016-11" db="EMBL/GenBank/DDBJ databases">
        <title>Comparative genomics of Bartonella apis.</title>
        <authorList>
            <person name="Engel P."/>
        </authorList>
    </citation>
    <scope>NUCLEOTIDE SEQUENCE [LARGE SCALE GENOMIC DNA]</scope>
    <source>
        <strain evidence="3 4">BBC0122</strain>
    </source>
</reference>
<name>A0A1U9MFD3_9HYPH</name>
<dbReference type="InterPro" id="IPR000905">
    <property type="entry name" value="Gcp-like_dom"/>
</dbReference>
<dbReference type="AlphaFoldDB" id="A0A1U9MFD3"/>
<dbReference type="GO" id="GO:0002949">
    <property type="term" value="P:tRNA threonylcarbamoyladenosine modification"/>
    <property type="evidence" value="ECO:0007669"/>
    <property type="project" value="InterPro"/>
</dbReference>
<gene>
    <name evidence="3" type="ORF">BBC0122_002810</name>
</gene>
<dbReference type="GO" id="GO:0005829">
    <property type="term" value="C:cytosol"/>
    <property type="evidence" value="ECO:0007669"/>
    <property type="project" value="TreeGrafter"/>
</dbReference>
<dbReference type="InterPro" id="IPR043129">
    <property type="entry name" value="ATPase_NBD"/>
</dbReference>
<dbReference type="SUPFAM" id="SSF53067">
    <property type="entry name" value="Actin-like ATPase domain"/>
    <property type="match status" value="1"/>
</dbReference>
<dbReference type="KEGG" id="bapi:BBC0122_002810"/>
<proteinExistence type="predicted"/>
<keyword evidence="4" id="KW-1185">Reference proteome</keyword>
<evidence type="ECO:0000313" key="3">
    <source>
        <dbReference type="EMBL" id="AQT46419.1"/>
    </source>
</evidence>
<evidence type="ECO:0000256" key="1">
    <source>
        <dbReference type="SAM" id="MobiDB-lite"/>
    </source>
</evidence>
<organism evidence="3 4">
    <name type="scientific">Bartonella choladocola</name>
    <dbReference type="NCBI Taxonomy" id="2750995"/>
    <lineage>
        <taxon>Bacteria</taxon>
        <taxon>Pseudomonadati</taxon>
        <taxon>Pseudomonadota</taxon>
        <taxon>Alphaproteobacteria</taxon>
        <taxon>Hyphomicrobiales</taxon>
        <taxon>Bartonellaceae</taxon>
        <taxon>Bartonella</taxon>
    </lineage>
</organism>
<dbReference type="PANTHER" id="PTHR11735">
    <property type="entry name" value="TRNA N6-ADENOSINE THREONYLCARBAMOYLTRANSFERASE"/>
    <property type="match status" value="1"/>
</dbReference>
<dbReference type="OrthoDB" id="9809995at2"/>
<protein>
    <submittedName>
        <fullName evidence="3">tRNA threonylcarbamoyl adenosine modification protein YeaZ</fullName>
    </submittedName>
</protein>
<evidence type="ECO:0000259" key="2">
    <source>
        <dbReference type="Pfam" id="PF00814"/>
    </source>
</evidence>
<dbReference type="PANTHER" id="PTHR11735:SF11">
    <property type="entry name" value="TRNA THREONYLCARBAMOYLADENOSINE BIOSYNTHESIS PROTEIN TSAB"/>
    <property type="match status" value="1"/>
</dbReference>
<sequence>MIILAIDTASSICAVALMADGSLVARVSDKIGKGHAEKLIDQIILATKEAGLDLDKVDRIAVNIGPGSFTGVRIGVATSRGLALALQKPAIGVSSLEAIAYEAHHQFPEKRIISLIDAGRGMVYRQDFDKNSKSLSPAKVQEKEDVVATLDEDAILAGPFAETIGNLAKVNDNAIFSIDAPDVVSFAILSQSKLPEGSPKPLYLRDADAKPQMGFSLPRKDK</sequence>
<feature type="region of interest" description="Disordered" evidence="1">
    <location>
        <begin position="195"/>
        <end position="222"/>
    </location>
</feature>
<feature type="domain" description="Gcp-like" evidence="2">
    <location>
        <begin position="33"/>
        <end position="151"/>
    </location>
</feature>
<dbReference type="RefSeq" id="WP_077990623.1">
    <property type="nucleotide sequence ID" value="NZ_CP015625.1"/>
</dbReference>
<dbReference type="Pfam" id="PF00814">
    <property type="entry name" value="TsaD"/>
    <property type="match status" value="1"/>
</dbReference>
<accession>A0A1U9MFD3</accession>
<dbReference type="InterPro" id="IPR022496">
    <property type="entry name" value="T6A_TsaB"/>
</dbReference>